<keyword evidence="2" id="KW-1185">Reference proteome</keyword>
<proteinExistence type="predicted"/>
<gene>
    <name evidence="1" type="ORF">SAMN05421742_101249</name>
</gene>
<dbReference type="EMBL" id="FNCV01000001">
    <property type="protein sequence ID" value="SDG43898.1"/>
    <property type="molecule type" value="Genomic_DNA"/>
</dbReference>
<dbReference type="AlphaFoldDB" id="A0A1G7U930"/>
<evidence type="ECO:0000313" key="2">
    <source>
        <dbReference type="Proteomes" id="UP000217076"/>
    </source>
</evidence>
<organism evidence="1 2">
    <name type="scientific">Roseospirillum parvum</name>
    <dbReference type="NCBI Taxonomy" id="83401"/>
    <lineage>
        <taxon>Bacteria</taxon>
        <taxon>Pseudomonadati</taxon>
        <taxon>Pseudomonadota</taxon>
        <taxon>Alphaproteobacteria</taxon>
        <taxon>Rhodospirillales</taxon>
        <taxon>Rhodospirillaceae</taxon>
        <taxon>Roseospirillum</taxon>
    </lineage>
</organism>
<protein>
    <recommendedName>
        <fullName evidence="3">Hpt domain-containing protein</fullName>
    </recommendedName>
</protein>
<dbReference type="Proteomes" id="UP000217076">
    <property type="component" value="Unassembled WGS sequence"/>
</dbReference>
<evidence type="ECO:0000313" key="1">
    <source>
        <dbReference type="EMBL" id="SDG43898.1"/>
    </source>
</evidence>
<sequence length="217" mass="21866">MRGPANLQALVTDYIADIRLRGPGPGDLVRLIGPRPTDEGALRLHRLAGSLGSMGFAEAGRLAGALDVLVMAGHRAPDDPRWRAQAMALAEALGNALGTLEPAASGLLGGPGGIGGGATPGIEPDRWLIVVNDPQPGLAACLAGMLAGVGFTAETAVGPPAAGQELAQRLGAHLVVGPSPEAPRHPHLDPRPPTLPGRLIEAVTRSLAPVGQAALGD</sequence>
<dbReference type="RefSeq" id="WP_092614171.1">
    <property type="nucleotide sequence ID" value="NZ_FNCV01000001.1"/>
</dbReference>
<name>A0A1G7U930_9PROT</name>
<evidence type="ECO:0008006" key="3">
    <source>
        <dbReference type="Google" id="ProtNLM"/>
    </source>
</evidence>
<dbReference type="STRING" id="83401.SAMN05421742_101249"/>
<reference evidence="2" key="1">
    <citation type="submission" date="2016-10" db="EMBL/GenBank/DDBJ databases">
        <authorList>
            <person name="Varghese N."/>
            <person name="Submissions S."/>
        </authorList>
    </citation>
    <scope>NUCLEOTIDE SEQUENCE [LARGE SCALE GENOMIC DNA]</scope>
    <source>
        <strain evidence="2">930I</strain>
    </source>
</reference>
<accession>A0A1G7U930</accession>